<accession>A0A239WBS7</accession>
<sequence length="221" mass="23751">MTENIMIIGGHGKVALRAEPLLADAGHHVTAMIRNPQQQEDVQAAGATPLVLDIEHATREQLVDAFTGMDAIVWSAGAGGGTTPERTYAVDRDAAILSMQAAAEAGVKRYVMVSYDRAKLDHGVPEDDSFFAYAEAKAHADEHLRTSDLDWTILGPGTLTLDDPSGRITLRKEDEEVTGDRRTARGNVARAIVAALELDSTIGRKLDFADGETPIREAFSA</sequence>
<dbReference type="CDD" id="cd05243">
    <property type="entry name" value="SDR_a5"/>
    <property type="match status" value="1"/>
</dbReference>
<dbReference type="RefSeq" id="WP_021106181.1">
    <property type="nucleotide sequence ID" value="NZ_LT906441.1"/>
</dbReference>
<proteinExistence type="predicted"/>
<dbReference type="Gene3D" id="3.40.50.720">
    <property type="entry name" value="NAD(P)-binding Rossmann-like Domain"/>
    <property type="match status" value="1"/>
</dbReference>
<evidence type="ECO:0000313" key="3">
    <source>
        <dbReference type="Proteomes" id="UP000215332"/>
    </source>
</evidence>
<dbReference type="SUPFAM" id="SSF51735">
    <property type="entry name" value="NAD(P)-binding Rossmann-fold domains"/>
    <property type="match status" value="1"/>
</dbReference>
<evidence type="ECO:0000313" key="2">
    <source>
        <dbReference type="EMBL" id="SNV31659.1"/>
    </source>
</evidence>
<feature type="domain" description="NAD(P)-binding" evidence="1">
    <location>
        <begin position="9"/>
        <end position="197"/>
    </location>
</feature>
<dbReference type="Proteomes" id="UP000215332">
    <property type="component" value="Chromosome 1"/>
</dbReference>
<protein>
    <submittedName>
        <fullName evidence="2">Putative NADH-flavin reductase</fullName>
    </submittedName>
</protein>
<evidence type="ECO:0000259" key="1">
    <source>
        <dbReference type="Pfam" id="PF13460"/>
    </source>
</evidence>
<dbReference type="KEGG" id="cgrn:4412665_00649"/>
<reference evidence="2 3" key="1">
    <citation type="submission" date="2017-06" db="EMBL/GenBank/DDBJ databases">
        <authorList>
            <consortium name="Pathogen Informatics"/>
        </authorList>
    </citation>
    <scope>NUCLEOTIDE SEQUENCE [LARGE SCALE GENOMIC DNA]</scope>
    <source>
        <strain evidence="2 3">NCTC11865</strain>
    </source>
</reference>
<dbReference type="PANTHER" id="PTHR15020">
    <property type="entry name" value="FLAVIN REDUCTASE-RELATED"/>
    <property type="match status" value="1"/>
</dbReference>
<gene>
    <name evidence="2" type="ORF">SAMEA4412665_00649</name>
</gene>
<dbReference type="AlphaFoldDB" id="A0A239WBS7"/>
<dbReference type="eggNOG" id="COG0702">
    <property type="taxonomic scope" value="Bacteria"/>
</dbReference>
<dbReference type="InterPro" id="IPR016040">
    <property type="entry name" value="NAD(P)-bd_dom"/>
</dbReference>
<dbReference type="InterPro" id="IPR036291">
    <property type="entry name" value="NAD(P)-bd_dom_sf"/>
</dbReference>
<name>A0A239WBS7_9ACTN</name>
<dbReference type="PANTHER" id="PTHR15020:SF50">
    <property type="entry name" value="UPF0659 PROTEIN YMR090W"/>
    <property type="match status" value="1"/>
</dbReference>
<organism evidence="2 3">
    <name type="scientific">Cutibacterium granulosum</name>
    <dbReference type="NCBI Taxonomy" id="33011"/>
    <lineage>
        <taxon>Bacteria</taxon>
        <taxon>Bacillati</taxon>
        <taxon>Actinomycetota</taxon>
        <taxon>Actinomycetes</taxon>
        <taxon>Propionibacteriales</taxon>
        <taxon>Propionibacteriaceae</taxon>
        <taxon>Cutibacterium</taxon>
    </lineage>
</organism>
<dbReference type="Pfam" id="PF13460">
    <property type="entry name" value="NAD_binding_10"/>
    <property type="match status" value="1"/>
</dbReference>
<dbReference type="EMBL" id="LT906441">
    <property type="protein sequence ID" value="SNV31659.1"/>
    <property type="molecule type" value="Genomic_DNA"/>
</dbReference>